<evidence type="ECO:0000259" key="7">
    <source>
        <dbReference type="Pfam" id="PF00590"/>
    </source>
</evidence>
<dbReference type="Gene3D" id="3.30.950.10">
    <property type="entry name" value="Methyltransferase, Cobalt-precorrin-4 Transmethylase, Domain 2"/>
    <property type="match status" value="1"/>
</dbReference>
<name>A0A921TCT3_9RHOB</name>
<dbReference type="PANTHER" id="PTHR45790:SF4">
    <property type="entry name" value="COBALT-PRECORRIN-4 C(11)-METHYLTRANSFERASE"/>
    <property type="match status" value="1"/>
</dbReference>
<dbReference type="OrthoDB" id="9815856at2"/>
<dbReference type="InterPro" id="IPR014776">
    <property type="entry name" value="4pyrrole_Mease_sub2"/>
</dbReference>
<evidence type="ECO:0000313" key="8">
    <source>
        <dbReference type="EMBL" id="KAF0675526.1"/>
    </source>
</evidence>
<keyword evidence="6" id="KW-0949">S-adenosyl-L-methionine</keyword>
<dbReference type="Pfam" id="PF00590">
    <property type="entry name" value="TP_methylase"/>
    <property type="match status" value="1"/>
</dbReference>
<proteinExistence type="inferred from homology"/>
<keyword evidence="3" id="KW-0169">Cobalamin biosynthesis</keyword>
<comment type="similarity">
    <text evidence="2">Belongs to the precorrin methyltransferase family.</text>
</comment>
<dbReference type="SUPFAM" id="SSF53790">
    <property type="entry name" value="Tetrapyrrole methylase"/>
    <property type="match status" value="1"/>
</dbReference>
<evidence type="ECO:0000256" key="4">
    <source>
        <dbReference type="ARBA" id="ARBA00022603"/>
    </source>
</evidence>
<dbReference type="InterPro" id="IPR006362">
    <property type="entry name" value="Cbl_synth_CobM/CibF"/>
</dbReference>
<dbReference type="InterPro" id="IPR003043">
    <property type="entry name" value="Uropor_MeTrfase_CS"/>
</dbReference>
<dbReference type="GO" id="GO:0032259">
    <property type="term" value="P:methylation"/>
    <property type="evidence" value="ECO:0007669"/>
    <property type="project" value="UniProtKB-KW"/>
</dbReference>
<organism evidence="8 9">
    <name type="scientific">Profundibacterium mesophilum KAUST100406-0324</name>
    <dbReference type="NCBI Taxonomy" id="1037889"/>
    <lineage>
        <taxon>Bacteria</taxon>
        <taxon>Pseudomonadati</taxon>
        <taxon>Pseudomonadota</taxon>
        <taxon>Alphaproteobacteria</taxon>
        <taxon>Rhodobacterales</taxon>
        <taxon>Roseobacteraceae</taxon>
        <taxon>Profundibacterium</taxon>
    </lineage>
</organism>
<evidence type="ECO:0000256" key="3">
    <source>
        <dbReference type="ARBA" id="ARBA00022573"/>
    </source>
</evidence>
<keyword evidence="4 8" id="KW-0489">Methyltransferase</keyword>
<dbReference type="GO" id="GO:0046026">
    <property type="term" value="F:precorrin-4 C11-methyltransferase activity"/>
    <property type="evidence" value="ECO:0007669"/>
    <property type="project" value="UniProtKB-EC"/>
</dbReference>
<dbReference type="InterPro" id="IPR014777">
    <property type="entry name" value="4pyrrole_Mease_sub1"/>
</dbReference>
<dbReference type="CDD" id="cd11641">
    <property type="entry name" value="Precorrin-4_C11-MT"/>
    <property type="match status" value="1"/>
</dbReference>
<dbReference type="Gene3D" id="3.40.1010.10">
    <property type="entry name" value="Cobalt-precorrin-4 Transmethylase, Domain 1"/>
    <property type="match status" value="1"/>
</dbReference>
<evidence type="ECO:0000313" key="9">
    <source>
        <dbReference type="Proteomes" id="UP000698242"/>
    </source>
</evidence>
<keyword evidence="9" id="KW-1185">Reference proteome</keyword>
<accession>A0A921TCT3</accession>
<evidence type="ECO:0000256" key="5">
    <source>
        <dbReference type="ARBA" id="ARBA00022679"/>
    </source>
</evidence>
<dbReference type="RefSeq" id="WP_159965671.1">
    <property type="nucleotide sequence ID" value="NZ_APKE01000025.1"/>
</dbReference>
<dbReference type="GO" id="GO:0009236">
    <property type="term" value="P:cobalamin biosynthetic process"/>
    <property type="evidence" value="ECO:0007669"/>
    <property type="project" value="UniProtKB-KW"/>
</dbReference>
<dbReference type="EC" id="2.1.1.133" evidence="8"/>
<dbReference type="AlphaFoldDB" id="A0A921TCT3"/>
<evidence type="ECO:0000256" key="6">
    <source>
        <dbReference type="ARBA" id="ARBA00022691"/>
    </source>
</evidence>
<dbReference type="Proteomes" id="UP000698242">
    <property type="component" value="Unassembled WGS sequence"/>
</dbReference>
<dbReference type="InterPro" id="IPR035996">
    <property type="entry name" value="4pyrrol_Methylase_sf"/>
</dbReference>
<comment type="caution">
    <text evidence="8">The sequence shown here is derived from an EMBL/GenBank/DDBJ whole genome shotgun (WGS) entry which is preliminary data.</text>
</comment>
<dbReference type="PROSITE" id="PS00839">
    <property type="entry name" value="SUMT_1"/>
    <property type="match status" value="1"/>
</dbReference>
<protein>
    <submittedName>
        <fullName evidence="8">Precorrin-4 C11-methyltransferase</fullName>
        <ecNumber evidence="8">2.1.1.133</ecNumber>
    </submittedName>
</protein>
<evidence type="ECO:0000256" key="2">
    <source>
        <dbReference type="ARBA" id="ARBA00005879"/>
    </source>
</evidence>
<dbReference type="EMBL" id="APKE01000025">
    <property type="protein sequence ID" value="KAF0675526.1"/>
    <property type="molecule type" value="Genomic_DNA"/>
</dbReference>
<dbReference type="PANTHER" id="PTHR45790">
    <property type="entry name" value="SIROHEME SYNTHASE-RELATED"/>
    <property type="match status" value="1"/>
</dbReference>
<comment type="pathway">
    <text evidence="1">Cofactor biosynthesis; adenosylcobalamin biosynthesis.</text>
</comment>
<reference evidence="8" key="1">
    <citation type="submission" date="2013-03" db="EMBL/GenBank/DDBJ databases">
        <title>Genome Sequence of the Profundibacterium mesophilum strain KAUST100406-0324T from Red Sea, a novel genus in the family Rhodobacteraceae.</title>
        <authorList>
            <person name="Essack M."/>
            <person name="Alam I."/>
            <person name="Lafi F."/>
            <person name="Alawi W."/>
            <person name="Kamanu F."/>
            <person name="Al-Suwailem A."/>
            <person name="Lee O.O."/>
            <person name="Xu Y."/>
            <person name="Bajic V."/>
            <person name="Qian P.-Y."/>
            <person name="Archer J."/>
        </authorList>
    </citation>
    <scope>NUCLEOTIDE SEQUENCE</scope>
    <source>
        <strain evidence="8">KAUST100406-0324</strain>
    </source>
</reference>
<evidence type="ECO:0000256" key="1">
    <source>
        <dbReference type="ARBA" id="ARBA00004953"/>
    </source>
</evidence>
<keyword evidence="5 8" id="KW-0808">Transferase</keyword>
<gene>
    <name evidence="8" type="primary">cobM</name>
    <name evidence="8" type="ORF">PMES_02157</name>
</gene>
<sequence length="268" mass="28617">MKVWFVGAGPGDPELLTLKAQRVIARCPVCLYAGSLVPEAVVAQAPQGALVRDTASMTLEETHAEILAARERGEDVARVHSGDPSLYGAIAEQIRKLRADGIPYEIVPGVPAYAAAAAALGQELTIPEIAQSIVLTRVSMKSTSMPPRETLENFAATGATLAIHLGVRALREIERVLTPHYGAQCPVVVAYRVGWPDQMLLRGTIADIREKVRAQKITRTALILVGPALGENEGFRDSALYDAAAPHVLRPKAQRPARELPAKDAAGS</sequence>
<dbReference type="InterPro" id="IPR000878">
    <property type="entry name" value="4pyrrol_Mease"/>
</dbReference>
<dbReference type="NCBIfam" id="TIGR01465">
    <property type="entry name" value="cobM_cbiF"/>
    <property type="match status" value="1"/>
</dbReference>
<feature type="domain" description="Tetrapyrrole methylase" evidence="7">
    <location>
        <begin position="2"/>
        <end position="208"/>
    </location>
</feature>
<dbReference type="InterPro" id="IPR050161">
    <property type="entry name" value="Siro_Cobalamin_biosynth"/>
</dbReference>